<feature type="domain" description="Transcriptional repressor PaaX-like central Cas2-like" evidence="3">
    <location>
        <begin position="100"/>
        <end position="171"/>
    </location>
</feature>
<dbReference type="PIRSF" id="PIRSF020623">
    <property type="entry name" value="PaaX"/>
    <property type="match status" value="1"/>
</dbReference>
<reference evidence="4 5" key="1">
    <citation type="submission" date="2020-08" db="EMBL/GenBank/DDBJ databases">
        <title>Sequencing the genomes of 1000 actinobacteria strains.</title>
        <authorList>
            <person name="Klenk H.-P."/>
        </authorList>
    </citation>
    <scope>NUCLEOTIDE SEQUENCE [LARGE SCALE GENOMIC DNA]</scope>
    <source>
        <strain evidence="4 5">DSM 45582</strain>
    </source>
</reference>
<dbReference type="InterPro" id="IPR013225">
    <property type="entry name" value="PaaX_C"/>
</dbReference>
<dbReference type="GO" id="GO:0006351">
    <property type="term" value="P:DNA-templated transcription"/>
    <property type="evidence" value="ECO:0007669"/>
    <property type="project" value="InterPro"/>
</dbReference>
<evidence type="ECO:0000259" key="3">
    <source>
        <dbReference type="Pfam" id="PF20803"/>
    </source>
</evidence>
<dbReference type="Gene3D" id="3.30.70.2650">
    <property type="match status" value="1"/>
</dbReference>
<organism evidence="4 5">
    <name type="scientific">Saccharopolyspora gloriosae</name>
    <dbReference type="NCBI Taxonomy" id="455344"/>
    <lineage>
        <taxon>Bacteria</taxon>
        <taxon>Bacillati</taxon>
        <taxon>Actinomycetota</taxon>
        <taxon>Actinomycetes</taxon>
        <taxon>Pseudonocardiales</taxon>
        <taxon>Pseudonocardiaceae</taxon>
        <taxon>Saccharopolyspora</taxon>
    </lineage>
</organism>
<dbReference type="Proteomes" id="UP000580474">
    <property type="component" value="Unassembled WGS sequence"/>
</dbReference>
<feature type="domain" description="Transcriptional repressor PaaX-like C-terminal" evidence="2">
    <location>
        <begin position="183"/>
        <end position="267"/>
    </location>
</feature>
<dbReference type="InterPro" id="IPR011965">
    <property type="entry name" value="PaaX_trns_reg"/>
</dbReference>
<evidence type="ECO:0000259" key="2">
    <source>
        <dbReference type="Pfam" id="PF08223"/>
    </source>
</evidence>
<dbReference type="Gene3D" id="1.20.58.1460">
    <property type="match status" value="1"/>
</dbReference>
<evidence type="ECO:0000313" key="5">
    <source>
        <dbReference type="Proteomes" id="UP000580474"/>
    </source>
</evidence>
<dbReference type="Pfam" id="PF08223">
    <property type="entry name" value="PaaX_C"/>
    <property type="match status" value="1"/>
</dbReference>
<name>A0A840NIM5_9PSEU</name>
<dbReference type="Gene3D" id="1.10.10.10">
    <property type="entry name" value="Winged helix-like DNA-binding domain superfamily/Winged helix DNA-binding domain"/>
    <property type="match status" value="1"/>
</dbReference>
<dbReference type="InterPro" id="IPR012906">
    <property type="entry name" value="PaaX-like_N"/>
</dbReference>
<dbReference type="EMBL" id="JACHIV010000001">
    <property type="protein sequence ID" value="MBB5069022.1"/>
    <property type="molecule type" value="Genomic_DNA"/>
</dbReference>
<evidence type="ECO:0000313" key="4">
    <source>
        <dbReference type="EMBL" id="MBB5069022.1"/>
    </source>
</evidence>
<dbReference type="AlphaFoldDB" id="A0A840NIM5"/>
<protein>
    <submittedName>
        <fullName evidence="4">Phenylacetic acid degradation operon negative regulatory protein</fullName>
    </submittedName>
</protein>
<comment type="caution">
    <text evidence="4">The sequence shown here is derived from an EMBL/GenBank/DDBJ whole genome shotgun (WGS) entry which is preliminary data.</text>
</comment>
<dbReference type="PANTHER" id="PTHR30319:SF1">
    <property type="entry name" value="TRANSCRIPTIONAL REPRESSOR PAAX"/>
    <property type="match status" value="1"/>
</dbReference>
<evidence type="ECO:0000259" key="1">
    <source>
        <dbReference type="Pfam" id="PF07848"/>
    </source>
</evidence>
<keyword evidence="5" id="KW-1185">Reference proteome</keyword>
<dbReference type="PANTHER" id="PTHR30319">
    <property type="entry name" value="PHENYLACETIC ACID REGULATOR-RELATED TRANSCRIPTIONAL REPRESSOR"/>
    <property type="match status" value="1"/>
</dbReference>
<dbReference type="InterPro" id="IPR036388">
    <property type="entry name" value="WH-like_DNA-bd_sf"/>
</dbReference>
<feature type="domain" description="Transcriptional repressor PaaX-like N-terminal" evidence="1">
    <location>
        <begin position="16"/>
        <end position="75"/>
    </location>
</feature>
<proteinExistence type="predicted"/>
<dbReference type="Pfam" id="PF07848">
    <property type="entry name" value="PaaX"/>
    <property type="match status" value="1"/>
</dbReference>
<dbReference type="InterPro" id="IPR048846">
    <property type="entry name" value="PaaX-like_central"/>
</dbReference>
<sequence>MPDVAELRARTEPQLLLTSLLGDHWYWRDEHIPSAALIRLLAEFGVGVDNARATMRRLAAKGLLTTSRVGRTTAYGIPPRTSDVIVDRTYRMLTFGGEAPEWDGMWTIVAFSVPEQARDVRTALRSRLRLLGFAALYDGLWVTPRDLAGAAGELVGELGIERATVLRATEVPGLAAGGPSAAFDLAPLAQEYRDFLHRYEPLRARLSEGRIEPAEALRRRTELRVDWRGFPERDPDLPAEMLPDEWRRADAQRLFLEIYDRLGPLAELRFRQVLAESDPELAELASHHDSELIAKLHADLGDHRARGDTPFERAVTARRLNALE</sequence>
<gene>
    <name evidence="4" type="ORF">BJ969_002110</name>
</gene>
<accession>A0A840NIM5</accession>
<dbReference type="RefSeq" id="WP_184478769.1">
    <property type="nucleotide sequence ID" value="NZ_JACHIV010000001.1"/>
</dbReference>
<dbReference type="Pfam" id="PF20803">
    <property type="entry name" value="PaaX_M"/>
    <property type="match status" value="1"/>
</dbReference>